<organism evidence="1 2">
    <name type="scientific">Juglans regia</name>
    <name type="common">English walnut</name>
    <dbReference type="NCBI Taxonomy" id="51240"/>
    <lineage>
        <taxon>Eukaryota</taxon>
        <taxon>Viridiplantae</taxon>
        <taxon>Streptophyta</taxon>
        <taxon>Embryophyta</taxon>
        <taxon>Tracheophyta</taxon>
        <taxon>Spermatophyta</taxon>
        <taxon>Magnoliopsida</taxon>
        <taxon>eudicotyledons</taxon>
        <taxon>Gunneridae</taxon>
        <taxon>Pentapetalae</taxon>
        <taxon>rosids</taxon>
        <taxon>fabids</taxon>
        <taxon>Fagales</taxon>
        <taxon>Juglandaceae</taxon>
        <taxon>Juglans</taxon>
    </lineage>
</organism>
<dbReference type="InterPro" id="IPR000916">
    <property type="entry name" value="Bet_v_I/MLP"/>
</dbReference>
<reference evidence="2" key="1">
    <citation type="submission" date="2025-08" db="UniProtKB">
        <authorList>
            <consortium name="RefSeq"/>
        </authorList>
    </citation>
    <scope>IDENTIFICATION</scope>
    <source>
        <tissue evidence="2">Leaves</tissue>
    </source>
</reference>
<accession>A0A2I4ENQ1</accession>
<dbReference type="Gene3D" id="3.30.530.20">
    <property type="match status" value="1"/>
</dbReference>
<dbReference type="STRING" id="51240.A0A2I4ENQ1"/>
<evidence type="ECO:0000313" key="2">
    <source>
        <dbReference type="RefSeq" id="XP_018821024.1"/>
    </source>
</evidence>
<dbReference type="KEGG" id="jre:108991299"/>
<dbReference type="GeneID" id="108991299"/>
<protein>
    <submittedName>
        <fullName evidence="2">MLP-like protein 43</fullName>
    </submittedName>
</protein>
<sequence>MSQLVGKVDIEVEIKASARAFYEVHTERLYDSPKLCPHYIPRVDLVEGGWRDVGSVMDWYLLWEGKTVISKEIYEHKDDEKLSVTFKVIGGLLMEAFKGFKFIIQATPKDKGGCLVRWTLEYEKLKEDVPDPKEMLNFAAELTKEMDANLIGH</sequence>
<dbReference type="Gramene" id="Jr13_24940_p1">
    <property type="protein sequence ID" value="cds.Jr13_24940_p1"/>
    <property type="gene ID" value="Jr13_24940"/>
</dbReference>
<dbReference type="InterPro" id="IPR023393">
    <property type="entry name" value="START-like_dom_sf"/>
</dbReference>
<dbReference type="CDD" id="cd07816">
    <property type="entry name" value="Bet_v1-like"/>
    <property type="match status" value="1"/>
</dbReference>
<dbReference type="SMART" id="SM01037">
    <property type="entry name" value="Bet_v_1"/>
    <property type="match status" value="1"/>
</dbReference>
<dbReference type="OrthoDB" id="1858121at2759"/>
<keyword evidence="1" id="KW-1185">Reference proteome</keyword>
<evidence type="ECO:0000313" key="1">
    <source>
        <dbReference type="Proteomes" id="UP000235220"/>
    </source>
</evidence>
<dbReference type="AlphaFoldDB" id="A0A2I4ENQ1"/>
<name>A0A2I4ENQ1_JUGRE</name>
<dbReference type="RefSeq" id="XP_018821024.1">
    <property type="nucleotide sequence ID" value="XM_018965479.2"/>
</dbReference>
<dbReference type="InterPro" id="IPR051761">
    <property type="entry name" value="MLP-like_ligand-binding"/>
</dbReference>
<dbReference type="Proteomes" id="UP000235220">
    <property type="component" value="Chromosome 13"/>
</dbReference>
<proteinExistence type="predicted"/>
<dbReference type="PANTHER" id="PTHR31907">
    <property type="entry name" value="MLP-LIKE PROTEIN 423"/>
    <property type="match status" value="1"/>
</dbReference>
<gene>
    <name evidence="2" type="primary">LOC108991299</name>
</gene>
<dbReference type="GO" id="GO:0006952">
    <property type="term" value="P:defense response"/>
    <property type="evidence" value="ECO:0007669"/>
    <property type="project" value="InterPro"/>
</dbReference>
<dbReference type="Pfam" id="PF00407">
    <property type="entry name" value="Bet_v_1"/>
    <property type="match status" value="1"/>
</dbReference>
<dbReference type="SUPFAM" id="SSF55961">
    <property type="entry name" value="Bet v1-like"/>
    <property type="match status" value="1"/>
</dbReference>